<sequence>MRVNYEQGVDQYYLTTGSDYRNPHLPGILKAVSSILELWWPLYLKTLQPQGIRQTSNHVRSMRSSVGHPGTTLADTPATNQCSPAAAGQPHNSLLSNLEGDMVVDHEAEGTKATLTELGLPLRKDIFSAPAPVSVNVLDLAAGSGEATQAVQSWWSRRFQQKNKGGISHGSCRHMNRPSINNVVRIQTTDHGLQAIVTQQLNSEGIVSNTTTQEKEKYSPPGAGDAVDPILSSESLALPAGGNNETEVGSVSKVFAVESSGTPPFRLNMSACDPYTYQAYEQWVGRPAERFSFQDIADGCLLDRFYHLCICSYALHVLEESKLFSTLIQLSFTVAHLVVVSPHKKPLIGAHTGWLLLHEMVIERVHVWLYESLNNLSPASVQECQSY</sequence>
<comment type="caution">
    <text evidence="1">The sequence shown here is derived from an EMBL/GenBank/DDBJ whole genome shotgun (WGS) entry which is preliminary data.</text>
</comment>
<reference evidence="1 2" key="1">
    <citation type="submission" date="2017-08" db="EMBL/GenBank/DDBJ databases">
        <title>Acidophilic green algal genome provides insights into adaptation to an acidic environment.</title>
        <authorList>
            <person name="Hirooka S."/>
            <person name="Hirose Y."/>
            <person name="Kanesaki Y."/>
            <person name="Higuchi S."/>
            <person name="Fujiwara T."/>
            <person name="Onuma R."/>
            <person name="Era A."/>
            <person name="Ohbayashi R."/>
            <person name="Uzuka A."/>
            <person name="Nozaki H."/>
            <person name="Yoshikawa H."/>
            <person name="Miyagishima S.Y."/>
        </authorList>
    </citation>
    <scope>NUCLEOTIDE SEQUENCE [LARGE SCALE GENOMIC DNA]</scope>
    <source>
        <strain evidence="1 2">NIES-2499</strain>
    </source>
</reference>
<gene>
    <name evidence="1" type="ORF">CEUSTIGMA_g3891.t1</name>
</gene>
<dbReference type="Proteomes" id="UP000232323">
    <property type="component" value="Unassembled WGS sequence"/>
</dbReference>
<proteinExistence type="predicted"/>
<evidence type="ECO:0000313" key="1">
    <source>
        <dbReference type="EMBL" id="GAX76446.1"/>
    </source>
</evidence>
<keyword evidence="2" id="KW-1185">Reference proteome</keyword>
<organism evidence="1 2">
    <name type="scientific">Chlamydomonas eustigma</name>
    <dbReference type="NCBI Taxonomy" id="1157962"/>
    <lineage>
        <taxon>Eukaryota</taxon>
        <taxon>Viridiplantae</taxon>
        <taxon>Chlorophyta</taxon>
        <taxon>core chlorophytes</taxon>
        <taxon>Chlorophyceae</taxon>
        <taxon>CS clade</taxon>
        <taxon>Chlamydomonadales</taxon>
        <taxon>Chlamydomonadaceae</taxon>
        <taxon>Chlamydomonas</taxon>
    </lineage>
</organism>
<dbReference type="EMBL" id="BEGY01000017">
    <property type="protein sequence ID" value="GAX76446.1"/>
    <property type="molecule type" value="Genomic_DNA"/>
</dbReference>
<dbReference type="AlphaFoldDB" id="A0A250X064"/>
<protein>
    <submittedName>
        <fullName evidence="1">Uncharacterized protein</fullName>
    </submittedName>
</protein>
<name>A0A250X064_9CHLO</name>
<dbReference type="OrthoDB" id="545801at2759"/>
<accession>A0A250X064</accession>
<evidence type="ECO:0000313" key="2">
    <source>
        <dbReference type="Proteomes" id="UP000232323"/>
    </source>
</evidence>